<evidence type="ECO:0000313" key="2">
    <source>
        <dbReference type="EMBL" id="MBM7635312.1"/>
    </source>
</evidence>
<comment type="caution">
    <text evidence="2">The sequence shown here is derived from an EMBL/GenBank/DDBJ whole genome shotgun (WGS) entry which is preliminary data.</text>
</comment>
<evidence type="ECO:0000313" key="3">
    <source>
        <dbReference type="Proteomes" id="UP000809081"/>
    </source>
</evidence>
<sequence>MKLIPLDKSDWPSFIEDCQASFALAVDKEEDIPTELIPPTEDLLESLQHPNAQSFFIEDSGHRVGGVVLQISADQHNHLDFFYISVSDIGKGYGSRAWYLIEESFPETKVWETVTPYFEKRNIAFYLKKCGFKIIDIFPFNDDSDELMFTFEKMMIQEK</sequence>
<dbReference type="PROSITE" id="PS51186">
    <property type="entry name" value="GNAT"/>
    <property type="match status" value="1"/>
</dbReference>
<dbReference type="RefSeq" id="WP_205016268.1">
    <property type="nucleotide sequence ID" value="NZ_JAFBEI010000002.1"/>
</dbReference>
<proteinExistence type="predicted"/>
<feature type="domain" description="N-acetyltransferase" evidence="1">
    <location>
        <begin position="1"/>
        <end position="156"/>
    </location>
</feature>
<dbReference type="Gene3D" id="3.40.630.30">
    <property type="match status" value="1"/>
</dbReference>
<keyword evidence="3" id="KW-1185">Reference proteome</keyword>
<dbReference type="SUPFAM" id="SSF55729">
    <property type="entry name" value="Acyl-CoA N-acyltransferases (Nat)"/>
    <property type="match status" value="1"/>
</dbReference>
<dbReference type="InterPro" id="IPR016181">
    <property type="entry name" value="Acyl_CoA_acyltransferase"/>
</dbReference>
<accession>A0ABS2PJ57</accession>
<dbReference type="Pfam" id="PF00583">
    <property type="entry name" value="Acetyltransf_1"/>
    <property type="match status" value="1"/>
</dbReference>
<evidence type="ECO:0000259" key="1">
    <source>
        <dbReference type="PROSITE" id="PS51186"/>
    </source>
</evidence>
<dbReference type="InterPro" id="IPR000182">
    <property type="entry name" value="GNAT_dom"/>
</dbReference>
<dbReference type="Proteomes" id="UP000809081">
    <property type="component" value="Unassembled WGS sequence"/>
</dbReference>
<reference evidence="2 3" key="1">
    <citation type="submission" date="2021-01" db="EMBL/GenBank/DDBJ databases">
        <title>Genomic Encyclopedia of Type Strains, Phase IV (KMG-IV): sequencing the most valuable type-strain genomes for metagenomic binning, comparative biology and taxonomic classification.</title>
        <authorList>
            <person name="Goeker M."/>
        </authorList>
    </citation>
    <scope>NUCLEOTIDE SEQUENCE [LARGE SCALE GENOMIC DNA]</scope>
    <source>
        <strain evidence="2 3">DSM 27513</strain>
    </source>
</reference>
<name>A0ABS2PJ57_9STRE</name>
<dbReference type="EMBL" id="JAFBEI010000002">
    <property type="protein sequence ID" value="MBM7635312.1"/>
    <property type="molecule type" value="Genomic_DNA"/>
</dbReference>
<gene>
    <name evidence="2" type="ORF">JOC31_000103</name>
</gene>
<organism evidence="2 3">
    <name type="scientific">Streptococcus saliviloxodontae</name>
    <dbReference type="NCBI Taxonomy" id="1349416"/>
    <lineage>
        <taxon>Bacteria</taxon>
        <taxon>Bacillati</taxon>
        <taxon>Bacillota</taxon>
        <taxon>Bacilli</taxon>
        <taxon>Lactobacillales</taxon>
        <taxon>Streptococcaceae</taxon>
        <taxon>Streptococcus</taxon>
    </lineage>
</organism>
<protein>
    <recommendedName>
        <fullName evidence="1">N-acetyltransferase domain-containing protein</fullName>
    </recommendedName>
</protein>